<dbReference type="GO" id="GO:0000981">
    <property type="term" value="F:DNA-binding transcription factor activity, RNA polymerase II-specific"/>
    <property type="evidence" value="ECO:0007669"/>
    <property type="project" value="TreeGrafter"/>
</dbReference>
<evidence type="ECO:0000256" key="2">
    <source>
        <dbReference type="ARBA" id="ARBA00011738"/>
    </source>
</evidence>
<organism evidence="9 10">
    <name type="scientific">Cuscuta australis</name>
    <dbReference type="NCBI Taxonomy" id="267555"/>
    <lineage>
        <taxon>Eukaryota</taxon>
        <taxon>Viridiplantae</taxon>
        <taxon>Streptophyta</taxon>
        <taxon>Embryophyta</taxon>
        <taxon>Tracheophyta</taxon>
        <taxon>Spermatophyta</taxon>
        <taxon>Magnoliopsida</taxon>
        <taxon>eudicotyledons</taxon>
        <taxon>Gunneridae</taxon>
        <taxon>Pentapetalae</taxon>
        <taxon>asterids</taxon>
        <taxon>lamiids</taxon>
        <taxon>Solanales</taxon>
        <taxon>Convolvulaceae</taxon>
        <taxon>Cuscuteae</taxon>
        <taxon>Cuscuta</taxon>
        <taxon>Cuscuta subgen. Grammica</taxon>
        <taxon>Cuscuta sect. Cleistogrammica</taxon>
    </lineage>
</organism>
<evidence type="ECO:0000256" key="1">
    <source>
        <dbReference type="ARBA" id="ARBA00004123"/>
    </source>
</evidence>
<dbReference type="PANTHER" id="PTHR13935">
    <property type="entry name" value="ACHAETE-SCUTE TRANSCRIPTION FACTOR-RELATED"/>
    <property type="match status" value="1"/>
</dbReference>
<evidence type="ECO:0000313" key="10">
    <source>
        <dbReference type="Proteomes" id="UP000249390"/>
    </source>
</evidence>
<sequence>MFRGDDLLFQILSNHNQPKIPSHQDPFFDYNNIIITNNTCSYAPPLAAAGRRGRPSSAAASSGKPQRGDRMILPEACADDFPAAAATATDDSSKLKRIMHREIERQRRQEMATLYASVRSLLPLEYVKGKRSTSDHIHEALNYIKQMQKNVQDLGRKRERLKTAAAIRSPSRGSEKKGGSSADQTRAAGPGNFVSVSGCRNGVEVLINCDAGGGGGERGGFALSRVVGTLQKEGVDVVSCGSTRADNRFLHCLQSQVSYEEKWIDLEALQKKLNDVMNL</sequence>
<dbReference type="GO" id="GO:0090575">
    <property type="term" value="C:RNA polymerase II transcription regulator complex"/>
    <property type="evidence" value="ECO:0007669"/>
    <property type="project" value="TreeGrafter"/>
</dbReference>
<feature type="region of interest" description="Disordered" evidence="7">
    <location>
        <begin position="46"/>
        <end position="69"/>
    </location>
</feature>
<proteinExistence type="predicted"/>
<keyword evidence="4" id="KW-0238">DNA-binding</keyword>
<evidence type="ECO:0000256" key="4">
    <source>
        <dbReference type="ARBA" id="ARBA00023125"/>
    </source>
</evidence>
<evidence type="ECO:0000256" key="6">
    <source>
        <dbReference type="ARBA" id="ARBA00023242"/>
    </source>
</evidence>
<dbReference type="Proteomes" id="UP000249390">
    <property type="component" value="Unassembled WGS sequence"/>
</dbReference>
<dbReference type="FunFam" id="4.10.280.10:FF:000085">
    <property type="entry name" value="Transcription factor bHLH126"/>
    <property type="match status" value="1"/>
</dbReference>
<name>A0A328E090_9ASTE</name>
<dbReference type="InterPro" id="IPR015660">
    <property type="entry name" value="MASH1/Ascl1a-like"/>
</dbReference>
<dbReference type="AlphaFoldDB" id="A0A328E090"/>
<gene>
    <name evidence="9" type="ORF">DM860_010894</name>
</gene>
<dbReference type="InterPro" id="IPR036638">
    <property type="entry name" value="HLH_DNA-bd_sf"/>
</dbReference>
<keyword evidence="6" id="KW-0539">Nucleus</keyword>
<feature type="compositionally biased region" description="Low complexity" evidence="7">
    <location>
        <begin position="46"/>
        <end position="63"/>
    </location>
</feature>
<dbReference type="SMART" id="SM00353">
    <property type="entry name" value="HLH"/>
    <property type="match status" value="1"/>
</dbReference>
<keyword evidence="10" id="KW-1185">Reference proteome</keyword>
<evidence type="ECO:0000313" key="9">
    <source>
        <dbReference type="EMBL" id="RAL51392.1"/>
    </source>
</evidence>
<feature type="region of interest" description="Disordered" evidence="7">
    <location>
        <begin position="163"/>
        <end position="189"/>
    </location>
</feature>
<dbReference type="InterPro" id="IPR011598">
    <property type="entry name" value="bHLH_dom"/>
</dbReference>
<dbReference type="GO" id="GO:0046983">
    <property type="term" value="F:protein dimerization activity"/>
    <property type="evidence" value="ECO:0007669"/>
    <property type="project" value="InterPro"/>
</dbReference>
<keyword evidence="5" id="KW-0804">Transcription</keyword>
<reference evidence="9 10" key="1">
    <citation type="submission" date="2018-06" db="EMBL/GenBank/DDBJ databases">
        <title>The Genome of Cuscuta australis (Dodder) Provides Insight into the Evolution of Plant Parasitism.</title>
        <authorList>
            <person name="Liu H."/>
        </authorList>
    </citation>
    <scope>NUCLEOTIDE SEQUENCE [LARGE SCALE GENOMIC DNA]</scope>
    <source>
        <strain evidence="10">cv. Yunnan</strain>
        <tissue evidence="9">Vines</tissue>
    </source>
</reference>
<protein>
    <recommendedName>
        <fullName evidence="8">BHLH domain-containing protein</fullName>
    </recommendedName>
</protein>
<dbReference type="Gene3D" id="4.10.280.10">
    <property type="entry name" value="Helix-loop-helix DNA-binding domain"/>
    <property type="match status" value="1"/>
</dbReference>
<dbReference type="GO" id="GO:0000977">
    <property type="term" value="F:RNA polymerase II transcription regulatory region sequence-specific DNA binding"/>
    <property type="evidence" value="ECO:0007669"/>
    <property type="project" value="TreeGrafter"/>
</dbReference>
<comment type="caution">
    <text evidence="9">The sequence shown here is derived from an EMBL/GenBank/DDBJ whole genome shotgun (WGS) entry which is preliminary data.</text>
</comment>
<evidence type="ECO:0000256" key="7">
    <source>
        <dbReference type="SAM" id="MobiDB-lite"/>
    </source>
</evidence>
<comment type="subunit">
    <text evidence="2">Homodimer.</text>
</comment>
<dbReference type="Pfam" id="PF00010">
    <property type="entry name" value="HLH"/>
    <property type="match status" value="1"/>
</dbReference>
<dbReference type="SUPFAM" id="SSF47459">
    <property type="entry name" value="HLH, helix-loop-helix DNA-binding domain"/>
    <property type="match status" value="1"/>
</dbReference>
<dbReference type="CDD" id="cd18914">
    <property type="entry name" value="bHLH_AtORG2_like"/>
    <property type="match status" value="1"/>
</dbReference>
<keyword evidence="3" id="KW-0805">Transcription regulation</keyword>
<evidence type="ECO:0000256" key="5">
    <source>
        <dbReference type="ARBA" id="ARBA00023163"/>
    </source>
</evidence>
<dbReference type="PANTHER" id="PTHR13935:SF106">
    <property type="entry name" value="ACHAETE-SCUTE COMPLEX PROTEIN T5-RELATED"/>
    <property type="match status" value="1"/>
</dbReference>
<evidence type="ECO:0000259" key="8">
    <source>
        <dbReference type="PROSITE" id="PS50888"/>
    </source>
</evidence>
<dbReference type="EMBL" id="NQVE01000050">
    <property type="protein sequence ID" value="RAL51392.1"/>
    <property type="molecule type" value="Genomic_DNA"/>
</dbReference>
<comment type="subcellular location">
    <subcellularLocation>
        <location evidence="1">Nucleus</location>
    </subcellularLocation>
</comment>
<dbReference type="PROSITE" id="PS50888">
    <property type="entry name" value="BHLH"/>
    <property type="match status" value="1"/>
</dbReference>
<feature type="domain" description="BHLH" evidence="8">
    <location>
        <begin position="95"/>
        <end position="147"/>
    </location>
</feature>
<accession>A0A328E090</accession>
<evidence type="ECO:0000256" key="3">
    <source>
        <dbReference type="ARBA" id="ARBA00023015"/>
    </source>
</evidence>